<evidence type="ECO:0000313" key="1">
    <source>
        <dbReference type="EMBL" id="MDU9005757.1"/>
    </source>
</evidence>
<name>A0ABU3VHV8_9RHOB</name>
<sequence length="86" mass="9633">MTYHTRQNFQTAASPDEIERLLFHMPAVASSAENDWAAGFAKSVCRQSYRKGWKPSPKQLSVMRGLVSDLFIHASNEGGDFDLIES</sequence>
<reference evidence="2" key="1">
    <citation type="submission" date="2023-05" db="EMBL/GenBank/DDBJ databases">
        <title>Sedimentitalea sp. nov. JM2-8.</title>
        <authorList>
            <person name="Huang J."/>
        </authorList>
    </citation>
    <scope>NUCLEOTIDE SEQUENCE [LARGE SCALE GENOMIC DNA]</scope>
    <source>
        <strain evidence="2">KHS03</strain>
    </source>
</reference>
<protein>
    <submittedName>
        <fullName evidence="1">Uncharacterized protein</fullName>
    </submittedName>
</protein>
<accession>A0ABU3VHV8</accession>
<dbReference type="RefSeq" id="WP_316779652.1">
    <property type="nucleotide sequence ID" value="NZ_JASMWN010000016.1"/>
</dbReference>
<gene>
    <name evidence="1" type="ORF">QO231_18155</name>
</gene>
<proteinExistence type="predicted"/>
<comment type="caution">
    <text evidence="1">The sequence shown here is derived from an EMBL/GenBank/DDBJ whole genome shotgun (WGS) entry which is preliminary data.</text>
</comment>
<keyword evidence="2" id="KW-1185">Reference proteome</keyword>
<dbReference type="Proteomes" id="UP001255416">
    <property type="component" value="Unassembled WGS sequence"/>
</dbReference>
<organism evidence="1 2">
    <name type="scientific">Sedimentitalea todarodis</name>
    <dbReference type="NCBI Taxonomy" id="1631240"/>
    <lineage>
        <taxon>Bacteria</taxon>
        <taxon>Pseudomonadati</taxon>
        <taxon>Pseudomonadota</taxon>
        <taxon>Alphaproteobacteria</taxon>
        <taxon>Rhodobacterales</taxon>
        <taxon>Paracoccaceae</taxon>
        <taxon>Sedimentitalea</taxon>
    </lineage>
</organism>
<dbReference type="EMBL" id="JASMWN010000016">
    <property type="protein sequence ID" value="MDU9005757.1"/>
    <property type="molecule type" value="Genomic_DNA"/>
</dbReference>
<evidence type="ECO:0000313" key="2">
    <source>
        <dbReference type="Proteomes" id="UP001255416"/>
    </source>
</evidence>